<evidence type="ECO:0000259" key="4">
    <source>
        <dbReference type="Pfam" id="PF00534"/>
    </source>
</evidence>
<keyword evidence="3 6" id="KW-0808">Transferase</keyword>
<dbReference type="InterPro" id="IPR028098">
    <property type="entry name" value="Glyco_trans_4-like_N"/>
</dbReference>
<dbReference type="PANTHER" id="PTHR12526">
    <property type="entry name" value="GLYCOSYLTRANSFERASE"/>
    <property type="match status" value="1"/>
</dbReference>
<dbReference type="Pfam" id="PF00534">
    <property type="entry name" value="Glycos_transf_1"/>
    <property type="match status" value="1"/>
</dbReference>
<evidence type="ECO:0000313" key="7">
    <source>
        <dbReference type="Proteomes" id="UP000654471"/>
    </source>
</evidence>
<evidence type="ECO:0000259" key="5">
    <source>
        <dbReference type="Pfam" id="PF13439"/>
    </source>
</evidence>
<feature type="domain" description="Glycosyltransferase subfamily 4-like N-terminal" evidence="5">
    <location>
        <begin position="20"/>
        <end position="161"/>
    </location>
</feature>
<keyword evidence="2" id="KW-0328">Glycosyltransferase</keyword>
<name>A0ABQ2UVM5_9ACTN</name>
<organism evidence="6 7">
    <name type="scientific">Streptomyces albospinus</name>
    <dbReference type="NCBI Taxonomy" id="285515"/>
    <lineage>
        <taxon>Bacteria</taxon>
        <taxon>Bacillati</taxon>
        <taxon>Actinomycetota</taxon>
        <taxon>Actinomycetes</taxon>
        <taxon>Kitasatosporales</taxon>
        <taxon>Streptomycetaceae</taxon>
        <taxon>Streptomyces</taxon>
    </lineage>
</organism>
<comment type="caution">
    <text evidence="6">The sequence shown here is derived from an EMBL/GenBank/DDBJ whole genome shotgun (WGS) entry which is preliminary data.</text>
</comment>
<sequence length="379" mass="40261">MYGPVCFLAPAGVDDPQRPSGGNRYDLELMRELGELGYPVKLTPVTGAWPRPSGADGRELSRLLEALPEGSTALWDGLIACGVPDIVQAASRRLRQVVIVHLPLADETGLDPQVARELDQAERHALHAANATVATSRWTAAQLTEHHGLPGVRVHVAPPGVCLAPSAPGTPSGGRHLLSVASLTPRKGHATLFAALGALPRELPWQLKIAGAQPDAAYAAHLHSLIAEAGLTDRVSILGPLAGAELDAAYAWADLLVHSPEKEPWGMVVQEALACGLPVYASDVGGVPEALGHAYFPGETAFERPGRLLPAGDSAAWAEALNEWMCELRLRDRLRTLAEQRQRTLPTWRSTALEVAMALGGFPSTPWHTELEAAPLATS</sequence>
<reference evidence="7" key="1">
    <citation type="journal article" date="2019" name="Int. J. Syst. Evol. Microbiol.">
        <title>The Global Catalogue of Microorganisms (GCM) 10K type strain sequencing project: providing services to taxonomists for standard genome sequencing and annotation.</title>
        <authorList>
            <consortium name="The Broad Institute Genomics Platform"/>
            <consortium name="The Broad Institute Genome Sequencing Center for Infectious Disease"/>
            <person name="Wu L."/>
            <person name="Ma J."/>
        </authorList>
    </citation>
    <scope>NUCLEOTIDE SEQUENCE [LARGE SCALE GENOMIC DNA]</scope>
    <source>
        <strain evidence="7">JCM 3399</strain>
    </source>
</reference>
<proteinExistence type="predicted"/>
<evidence type="ECO:0000256" key="1">
    <source>
        <dbReference type="ARBA" id="ARBA00021292"/>
    </source>
</evidence>
<dbReference type="Gene3D" id="3.40.50.2000">
    <property type="entry name" value="Glycogen Phosphorylase B"/>
    <property type="match status" value="2"/>
</dbReference>
<feature type="domain" description="Glycosyl transferase family 1" evidence="4">
    <location>
        <begin position="170"/>
        <end position="339"/>
    </location>
</feature>
<evidence type="ECO:0000313" key="6">
    <source>
        <dbReference type="EMBL" id="GGU55708.1"/>
    </source>
</evidence>
<protein>
    <recommendedName>
        <fullName evidence="1">D-inositol 3-phosphate glycosyltransferase</fullName>
    </recommendedName>
</protein>
<dbReference type="CDD" id="cd03801">
    <property type="entry name" value="GT4_PimA-like"/>
    <property type="match status" value="1"/>
</dbReference>
<dbReference type="InterPro" id="IPR001296">
    <property type="entry name" value="Glyco_trans_1"/>
</dbReference>
<dbReference type="PANTHER" id="PTHR12526:SF635">
    <property type="entry name" value="GLYCOSYL TRANSFERASE GROUP 1"/>
    <property type="match status" value="1"/>
</dbReference>
<dbReference type="Proteomes" id="UP000654471">
    <property type="component" value="Unassembled WGS sequence"/>
</dbReference>
<dbReference type="Pfam" id="PF13439">
    <property type="entry name" value="Glyco_transf_4"/>
    <property type="match status" value="1"/>
</dbReference>
<dbReference type="GO" id="GO:0016740">
    <property type="term" value="F:transferase activity"/>
    <property type="evidence" value="ECO:0007669"/>
    <property type="project" value="UniProtKB-KW"/>
</dbReference>
<evidence type="ECO:0000256" key="2">
    <source>
        <dbReference type="ARBA" id="ARBA00022676"/>
    </source>
</evidence>
<accession>A0ABQ2UVM5</accession>
<dbReference type="EMBL" id="BMRP01000005">
    <property type="protein sequence ID" value="GGU55708.1"/>
    <property type="molecule type" value="Genomic_DNA"/>
</dbReference>
<evidence type="ECO:0000256" key="3">
    <source>
        <dbReference type="ARBA" id="ARBA00022679"/>
    </source>
</evidence>
<keyword evidence="7" id="KW-1185">Reference proteome</keyword>
<gene>
    <name evidence="6" type="ORF">GCM10010211_20610</name>
</gene>
<dbReference type="SUPFAM" id="SSF53756">
    <property type="entry name" value="UDP-Glycosyltransferase/glycogen phosphorylase"/>
    <property type="match status" value="1"/>
</dbReference>